<dbReference type="SUPFAM" id="SSF51206">
    <property type="entry name" value="cAMP-binding domain-like"/>
    <property type="match status" value="1"/>
</dbReference>
<dbReference type="InterPro" id="IPR036388">
    <property type="entry name" value="WH-like_DNA-bd_sf"/>
</dbReference>
<dbReference type="Gene3D" id="1.10.10.10">
    <property type="entry name" value="Winged helix-like DNA-binding domain superfamily/Winged helix DNA-binding domain"/>
    <property type="match status" value="1"/>
</dbReference>
<dbReference type="PANTHER" id="PTHR24567">
    <property type="entry name" value="CRP FAMILY TRANSCRIPTIONAL REGULATORY PROTEIN"/>
    <property type="match status" value="1"/>
</dbReference>
<dbReference type="InterPro" id="IPR012318">
    <property type="entry name" value="HTH_CRP"/>
</dbReference>
<reference evidence="7" key="1">
    <citation type="submission" date="2024-05" db="EMBL/GenBank/DDBJ databases">
        <title>Metabacillus sp. nov., isolated from the rhizosphere soil of tomato plants.</title>
        <authorList>
            <person name="Ma R."/>
        </authorList>
    </citation>
    <scope>NUCLEOTIDE SEQUENCE</scope>
    <source>
        <strain evidence="7">DBTR6</strain>
    </source>
</reference>
<keyword evidence="8" id="KW-1185">Reference proteome</keyword>
<comment type="caution">
    <text evidence="7">The sequence shown here is derived from an EMBL/GenBank/DDBJ whole genome shotgun (WGS) entry which is preliminary data.</text>
</comment>
<dbReference type="Gene3D" id="2.60.120.10">
    <property type="entry name" value="Jelly Rolls"/>
    <property type="match status" value="1"/>
</dbReference>
<evidence type="ECO:0000256" key="3">
    <source>
        <dbReference type="ARBA" id="ARBA00023159"/>
    </source>
</evidence>
<keyword evidence="4" id="KW-0804">Transcription</keyword>
<dbReference type="SMART" id="SM00100">
    <property type="entry name" value="cNMP"/>
    <property type="match status" value="1"/>
</dbReference>
<dbReference type="Pfam" id="PF00027">
    <property type="entry name" value="cNMP_binding"/>
    <property type="match status" value="1"/>
</dbReference>
<dbReference type="SUPFAM" id="SSF46785">
    <property type="entry name" value="Winged helix' DNA-binding domain"/>
    <property type="match status" value="1"/>
</dbReference>
<organism evidence="7 8">
    <name type="scientific">Metabacillus rhizolycopersici</name>
    <dbReference type="NCBI Taxonomy" id="2875709"/>
    <lineage>
        <taxon>Bacteria</taxon>
        <taxon>Bacillati</taxon>
        <taxon>Bacillota</taxon>
        <taxon>Bacilli</taxon>
        <taxon>Bacillales</taxon>
        <taxon>Bacillaceae</taxon>
        <taxon>Metabacillus</taxon>
    </lineage>
</organism>
<dbReference type="Pfam" id="PF13545">
    <property type="entry name" value="HTH_Crp_2"/>
    <property type="match status" value="1"/>
</dbReference>
<dbReference type="SMART" id="SM00419">
    <property type="entry name" value="HTH_CRP"/>
    <property type="match status" value="1"/>
</dbReference>
<name>A0ABS7UW47_9BACI</name>
<keyword evidence="1" id="KW-0805">Transcription regulation</keyword>
<dbReference type="PROSITE" id="PS51063">
    <property type="entry name" value="HTH_CRP_2"/>
    <property type="match status" value="1"/>
</dbReference>
<feature type="domain" description="Cyclic nucleotide-binding" evidence="5">
    <location>
        <begin position="31"/>
        <end position="118"/>
    </location>
</feature>
<keyword evidence="3" id="KW-0010">Activator</keyword>
<protein>
    <submittedName>
        <fullName evidence="7">Crp/Fnr family transcriptional regulator</fullName>
    </submittedName>
</protein>
<dbReference type="InterPro" id="IPR050397">
    <property type="entry name" value="Env_Response_Regulators"/>
</dbReference>
<accession>A0ABS7UW47</accession>
<dbReference type="InterPro" id="IPR014710">
    <property type="entry name" value="RmlC-like_jellyroll"/>
</dbReference>
<dbReference type="InterPro" id="IPR018490">
    <property type="entry name" value="cNMP-bd_dom_sf"/>
</dbReference>
<dbReference type="CDD" id="cd00038">
    <property type="entry name" value="CAP_ED"/>
    <property type="match status" value="1"/>
</dbReference>
<feature type="domain" description="HTH crp-type" evidence="6">
    <location>
        <begin position="149"/>
        <end position="222"/>
    </location>
</feature>
<dbReference type="Proteomes" id="UP001165287">
    <property type="component" value="Unassembled WGS sequence"/>
</dbReference>
<keyword evidence="2" id="KW-0238">DNA-binding</keyword>
<sequence>MTATILSRMNKKVVNTHPFSPKSINLLKQKMKKVHVKSGEHLFHVGDVVDHLYYIVEGTVKLYKCTEDGKILTLNYFEADDMFGDYMSSEKHGVMESAKAMDDSVVGVIEKVHIEELLWQNRDISLEFTKWIRLAQQLTQTKLRDLMFFGKNGALASVLIRLTNTYGIREGDIWKVTRKFTHDEIANLICTPRETVTRMINQLKRDGLIHYEKGYITIYNLAGLRQICHCEDCPLQACRL</sequence>
<dbReference type="EMBL" id="JAIQUM010000059">
    <property type="protein sequence ID" value="MBZ5752542.1"/>
    <property type="molecule type" value="Genomic_DNA"/>
</dbReference>
<dbReference type="PROSITE" id="PS50042">
    <property type="entry name" value="CNMP_BINDING_3"/>
    <property type="match status" value="1"/>
</dbReference>
<evidence type="ECO:0000256" key="4">
    <source>
        <dbReference type="ARBA" id="ARBA00023163"/>
    </source>
</evidence>
<evidence type="ECO:0000259" key="5">
    <source>
        <dbReference type="PROSITE" id="PS50042"/>
    </source>
</evidence>
<gene>
    <name evidence="7" type="ORF">K9V48_20410</name>
</gene>
<dbReference type="InterPro" id="IPR036390">
    <property type="entry name" value="WH_DNA-bd_sf"/>
</dbReference>
<dbReference type="PANTHER" id="PTHR24567:SF74">
    <property type="entry name" value="HTH-TYPE TRANSCRIPTIONAL REGULATOR ARCR"/>
    <property type="match status" value="1"/>
</dbReference>
<evidence type="ECO:0000259" key="6">
    <source>
        <dbReference type="PROSITE" id="PS51063"/>
    </source>
</evidence>
<evidence type="ECO:0000313" key="8">
    <source>
        <dbReference type="Proteomes" id="UP001165287"/>
    </source>
</evidence>
<proteinExistence type="predicted"/>
<evidence type="ECO:0000256" key="2">
    <source>
        <dbReference type="ARBA" id="ARBA00023125"/>
    </source>
</evidence>
<evidence type="ECO:0000256" key="1">
    <source>
        <dbReference type="ARBA" id="ARBA00023015"/>
    </source>
</evidence>
<evidence type="ECO:0000313" key="7">
    <source>
        <dbReference type="EMBL" id="MBZ5752542.1"/>
    </source>
</evidence>
<dbReference type="InterPro" id="IPR000595">
    <property type="entry name" value="cNMP-bd_dom"/>
</dbReference>
<dbReference type="RefSeq" id="WP_224140996.1">
    <property type="nucleotide sequence ID" value="NZ_JAIQUM010000059.1"/>
</dbReference>